<keyword evidence="3 5" id="KW-1133">Transmembrane helix</keyword>
<keyword evidence="7" id="KW-1185">Reference proteome</keyword>
<evidence type="ECO:0000313" key="7">
    <source>
        <dbReference type="Proteomes" id="UP001059596"/>
    </source>
</evidence>
<evidence type="ECO:0000256" key="1">
    <source>
        <dbReference type="ARBA" id="ARBA00004141"/>
    </source>
</evidence>
<dbReference type="EMBL" id="JAMKOV010000080">
    <property type="protein sequence ID" value="KAI8034119.1"/>
    <property type="molecule type" value="Genomic_DNA"/>
</dbReference>
<comment type="subcellular location">
    <subcellularLocation>
        <location evidence="1">Membrane</location>
        <topology evidence="1">Multi-pass membrane protein</topology>
    </subcellularLocation>
</comment>
<dbReference type="PANTHER" id="PTHR12489">
    <property type="entry name" value="LIPOMA HMGIC FUSION PARTNER-LIKE PROTEIN"/>
    <property type="match status" value="1"/>
</dbReference>
<reference evidence="6" key="1">
    <citation type="journal article" date="2023" name="Genome Biol. Evol.">
        <title>Long-read-based Genome Assembly of Drosophila gunungcola Reveals Fewer Chemosensory Genes in Flower-breeding Species.</title>
        <authorList>
            <person name="Negi A."/>
            <person name="Liao B.Y."/>
            <person name="Yeh S.D."/>
        </authorList>
    </citation>
    <scope>NUCLEOTIDE SEQUENCE</scope>
    <source>
        <strain evidence="6">Sukarami</strain>
    </source>
</reference>
<dbReference type="PANTHER" id="PTHR12489:SF19">
    <property type="entry name" value="LHFPL TETRASPAN SUBFAMILY MEMBER 2 PROTEIN"/>
    <property type="match status" value="1"/>
</dbReference>
<accession>A0A9P9YBU3</accession>
<keyword evidence="4 5" id="KW-0472">Membrane</keyword>
<dbReference type="Proteomes" id="UP001059596">
    <property type="component" value="Unassembled WGS sequence"/>
</dbReference>
<evidence type="ECO:0000256" key="2">
    <source>
        <dbReference type="ARBA" id="ARBA00022692"/>
    </source>
</evidence>
<feature type="transmembrane region" description="Helical" evidence="5">
    <location>
        <begin position="91"/>
        <end position="112"/>
    </location>
</feature>
<organism evidence="6 7">
    <name type="scientific">Drosophila gunungcola</name>
    <name type="common">fruit fly</name>
    <dbReference type="NCBI Taxonomy" id="103775"/>
    <lineage>
        <taxon>Eukaryota</taxon>
        <taxon>Metazoa</taxon>
        <taxon>Ecdysozoa</taxon>
        <taxon>Arthropoda</taxon>
        <taxon>Hexapoda</taxon>
        <taxon>Insecta</taxon>
        <taxon>Pterygota</taxon>
        <taxon>Neoptera</taxon>
        <taxon>Endopterygota</taxon>
        <taxon>Diptera</taxon>
        <taxon>Brachycera</taxon>
        <taxon>Muscomorpha</taxon>
        <taxon>Ephydroidea</taxon>
        <taxon>Drosophilidae</taxon>
        <taxon>Drosophila</taxon>
        <taxon>Sophophora</taxon>
    </lineage>
</organism>
<dbReference type="Pfam" id="PF10242">
    <property type="entry name" value="L_HMGIC_fpl"/>
    <property type="match status" value="2"/>
</dbReference>
<name>A0A9P9YBU3_9MUSC</name>
<comment type="caution">
    <text evidence="6">The sequence shown here is derived from an EMBL/GenBank/DDBJ whole genome shotgun (WGS) entry which is preliminary data.</text>
</comment>
<dbReference type="AlphaFoldDB" id="A0A9P9YBU3"/>
<dbReference type="Gene3D" id="1.20.140.150">
    <property type="match status" value="1"/>
</dbReference>
<evidence type="ECO:0000256" key="3">
    <source>
        <dbReference type="ARBA" id="ARBA00022989"/>
    </source>
</evidence>
<evidence type="ECO:0000256" key="5">
    <source>
        <dbReference type="SAM" id="Phobius"/>
    </source>
</evidence>
<proteinExistence type="predicted"/>
<gene>
    <name evidence="6" type="ORF">M5D96_013078</name>
</gene>
<sequence>MCYVIITSASLVWFLCSLVSDMLVAVALVTPKWLVGPAQAINSSSNPHRQSSVGIYTRCKVMQEGGLYHCGRFDLDGLATDSNVYPGEWKAAMFFASLGCSLLSVTVLLTLLTCCRQSAFGKSIHNLTACAQVVAGKSLANPFTPSALQLYLQIPAISVMLALFLHPIGWRAPRVQRLCGPDAEPFYPADCSIGISFYCGVIGVLLTFAAAGISLKAESSNMRTRVCRRVEAGSKLVCIP</sequence>
<feature type="transmembrane region" description="Helical" evidence="5">
    <location>
        <begin position="150"/>
        <end position="168"/>
    </location>
</feature>
<keyword evidence="2 5" id="KW-0812">Transmembrane</keyword>
<dbReference type="InterPro" id="IPR019372">
    <property type="entry name" value="LHFPL"/>
</dbReference>
<evidence type="ECO:0000256" key="4">
    <source>
        <dbReference type="ARBA" id="ARBA00023136"/>
    </source>
</evidence>
<feature type="transmembrane region" description="Helical" evidence="5">
    <location>
        <begin position="195"/>
        <end position="215"/>
    </location>
</feature>
<protein>
    <submittedName>
        <fullName evidence="6">Uncharacterized protein</fullName>
    </submittedName>
</protein>
<dbReference type="GO" id="GO:0016020">
    <property type="term" value="C:membrane"/>
    <property type="evidence" value="ECO:0007669"/>
    <property type="project" value="UniProtKB-SubCell"/>
</dbReference>
<evidence type="ECO:0000313" key="6">
    <source>
        <dbReference type="EMBL" id="KAI8034119.1"/>
    </source>
</evidence>